<proteinExistence type="predicted"/>
<keyword evidence="3" id="KW-1185">Reference proteome</keyword>
<evidence type="ECO:0000313" key="3">
    <source>
        <dbReference type="Proteomes" id="UP001345963"/>
    </source>
</evidence>
<dbReference type="Proteomes" id="UP001345963">
    <property type="component" value="Unassembled WGS sequence"/>
</dbReference>
<name>A0ABU7C242_9TELE</name>
<feature type="signal peptide" evidence="1">
    <location>
        <begin position="1"/>
        <end position="21"/>
    </location>
</feature>
<dbReference type="EMBL" id="JAHUTI010072432">
    <property type="protein sequence ID" value="MED6255945.1"/>
    <property type="molecule type" value="Genomic_DNA"/>
</dbReference>
<feature type="chain" id="PRO_5047416768" evidence="1">
    <location>
        <begin position="22"/>
        <end position="164"/>
    </location>
</feature>
<sequence>MTVRSLLSFALFLQFVFPASSAVDPSKCIAIWTFRLPCSELVSDLMNQLKAWSTKKCRDGPEKCMYKIMNESPEELEVKHTSPQSGKITEINFFFGPTAAKSFCKIKAISTTRSKDGTNPNDYCLLYNLIDASGLTQAEGYKEICNKEKCPSMSSAHCDKDEDF</sequence>
<protein>
    <submittedName>
        <fullName evidence="2">Uncharacterized protein</fullName>
    </submittedName>
</protein>
<organism evidence="2 3">
    <name type="scientific">Ataeniobius toweri</name>
    <dbReference type="NCBI Taxonomy" id="208326"/>
    <lineage>
        <taxon>Eukaryota</taxon>
        <taxon>Metazoa</taxon>
        <taxon>Chordata</taxon>
        <taxon>Craniata</taxon>
        <taxon>Vertebrata</taxon>
        <taxon>Euteleostomi</taxon>
        <taxon>Actinopterygii</taxon>
        <taxon>Neopterygii</taxon>
        <taxon>Teleostei</taxon>
        <taxon>Neoteleostei</taxon>
        <taxon>Acanthomorphata</taxon>
        <taxon>Ovalentaria</taxon>
        <taxon>Atherinomorphae</taxon>
        <taxon>Cyprinodontiformes</taxon>
        <taxon>Goodeidae</taxon>
        <taxon>Ataeniobius</taxon>
    </lineage>
</organism>
<gene>
    <name evidence="2" type="ORF">ATANTOWER_017360</name>
</gene>
<keyword evidence="1" id="KW-0732">Signal</keyword>
<dbReference type="PANTHER" id="PTHR38564">
    <property type="entry name" value="SI:CH73-250A16.5-RELATED"/>
    <property type="match status" value="1"/>
</dbReference>
<evidence type="ECO:0000313" key="2">
    <source>
        <dbReference type="EMBL" id="MED6255945.1"/>
    </source>
</evidence>
<reference evidence="2 3" key="1">
    <citation type="submission" date="2021-07" db="EMBL/GenBank/DDBJ databases">
        <authorList>
            <person name="Palmer J.M."/>
        </authorList>
    </citation>
    <scope>NUCLEOTIDE SEQUENCE [LARGE SCALE GENOMIC DNA]</scope>
    <source>
        <strain evidence="2 3">AT_MEX2019</strain>
        <tissue evidence="2">Muscle</tissue>
    </source>
</reference>
<comment type="caution">
    <text evidence="2">The sequence shown here is derived from an EMBL/GenBank/DDBJ whole genome shotgun (WGS) entry which is preliminary data.</text>
</comment>
<dbReference type="PANTHER" id="PTHR38564:SF2">
    <property type="entry name" value="WU:FC46H12 PRECURSOR"/>
    <property type="match status" value="1"/>
</dbReference>
<accession>A0ABU7C242</accession>
<evidence type="ECO:0000256" key="1">
    <source>
        <dbReference type="SAM" id="SignalP"/>
    </source>
</evidence>